<dbReference type="InterPro" id="IPR029058">
    <property type="entry name" value="AB_hydrolase_fold"/>
</dbReference>
<feature type="region of interest" description="Disordered" evidence="5">
    <location>
        <begin position="1"/>
        <end position="34"/>
    </location>
</feature>
<accession>A0AB38XV40</accession>
<evidence type="ECO:0000259" key="6">
    <source>
        <dbReference type="Pfam" id="PF00326"/>
    </source>
</evidence>
<organism evidence="8 9">
    <name type="scientific">Corynebacterium amycolatum</name>
    <dbReference type="NCBI Taxonomy" id="43765"/>
    <lineage>
        <taxon>Bacteria</taxon>
        <taxon>Bacillati</taxon>
        <taxon>Actinomycetota</taxon>
        <taxon>Actinomycetes</taxon>
        <taxon>Mycobacteriales</taxon>
        <taxon>Corynebacteriaceae</taxon>
        <taxon>Corynebacterium</taxon>
    </lineage>
</organism>
<dbReference type="Gene3D" id="2.130.10.120">
    <property type="entry name" value="Prolyl oligopeptidase, N-terminal domain"/>
    <property type="match status" value="1"/>
</dbReference>
<keyword evidence="3" id="KW-0378">Hydrolase</keyword>
<feature type="domain" description="Peptidase S9A N-terminal" evidence="7">
    <location>
        <begin position="24"/>
        <end position="462"/>
    </location>
</feature>
<comment type="similarity">
    <text evidence="1">Belongs to the peptidase S9A family.</text>
</comment>
<dbReference type="GO" id="GO:0006508">
    <property type="term" value="P:proteolysis"/>
    <property type="evidence" value="ECO:0007669"/>
    <property type="project" value="UniProtKB-KW"/>
</dbReference>
<evidence type="ECO:0000313" key="9">
    <source>
        <dbReference type="Proteomes" id="UP001220238"/>
    </source>
</evidence>
<evidence type="ECO:0000256" key="3">
    <source>
        <dbReference type="ARBA" id="ARBA00022801"/>
    </source>
</evidence>
<dbReference type="Gene3D" id="3.40.50.1820">
    <property type="entry name" value="alpha/beta hydrolase"/>
    <property type="match status" value="1"/>
</dbReference>
<evidence type="ECO:0000256" key="1">
    <source>
        <dbReference type="ARBA" id="ARBA00005228"/>
    </source>
</evidence>
<dbReference type="EMBL" id="CP120206">
    <property type="protein sequence ID" value="WET43921.1"/>
    <property type="molecule type" value="Genomic_DNA"/>
</dbReference>
<name>A0AB38XV40_CORAY</name>
<dbReference type="Pfam" id="PF00326">
    <property type="entry name" value="Peptidase_S9"/>
    <property type="match status" value="1"/>
</dbReference>
<dbReference type="Pfam" id="PF02897">
    <property type="entry name" value="Peptidase_S9_N"/>
    <property type="match status" value="1"/>
</dbReference>
<dbReference type="InterPro" id="IPR023302">
    <property type="entry name" value="Pept_S9A_N"/>
</dbReference>
<reference evidence="8" key="1">
    <citation type="submission" date="2023-03" db="EMBL/GenBank/DDBJ databases">
        <title>Corynebacterium amycolatum SB-1.</title>
        <authorList>
            <person name="Jo H."/>
        </authorList>
    </citation>
    <scope>NUCLEOTIDE SEQUENCE</scope>
    <source>
        <strain evidence="8">SB-1</strain>
    </source>
</reference>
<evidence type="ECO:0000259" key="7">
    <source>
        <dbReference type="Pfam" id="PF02897"/>
    </source>
</evidence>
<keyword evidence="2" id="KW-0645">Protease</keyword>
<dbReference type="SUPFAM" id="SSF53474">
    <property type="entry name" value="alpha/beta-Hydrolases"/>
    <property type="match status" value="1"/>
</dbReference>
<evidence type="ECO:0000256" key="5">
    <source>
        <dbReference type="SAM" id="MobiDB-lite"/>
    </source>
</evidence>
<dbReference type="InterPro" id="IPR002470">
    <property type="entry name" value="Peptidase_S9A"/>
</dbReference>
<gene>
    <name evidence="8" type="ORF">P2W56_00225</name>
</gene>
<dbReference type="SUPFAM" id="SSF50993">
    <property type="entry name" value="Peptidase/esterase 'gauge' domain"/>
    <property type="match status" value="1"/>
</dbReference>
<dbReference type="InterPro" id="IPR051543">
    <property type="entry name" value="Serine_Peptidase_S9A"/>
</dbReference>
<evidence type="ECO:0000256" key="2">
    <source>
        <dbReference type="ARBA" id="ARBA00022670"/>
    </source>
</evidence>
<evidence type="ECO:0000256" key="4">
    <source>
        <dbReference type="ARBA" id="ARBA00022825"/>
    </source>
</evidence>
<feature type="domain" description="Peptidase S9 prolyl oligopeptidase catalytic" evidence="6">
    <location>
        <begin position="522"/>
        <end position="739"/>
    </location>
</feature>
<protein>
    <submittedName>
        <fullName evidence="8">S9 family peptidase</fullName>
    </submittedName>
</protein>
<dbReference type="PANTHER" id="PTHR11757:SF19">
    <property type="entry name" value="PROLYL ENDOPEPTIDASE-LIKE"/>
    <property type="match status" value="1"/>
</dbReference>
<sequence length="742" mass="81749">MSEVTLDSASVGRPAKKDLPAPRAQRKPVTRSFHGRDFTDNFEWLRDKENPEVIEYLEAENAYTEAFTSDLDGTADAIFKEIKSRVQETDMSVPTRLNGWWYYSRTQEGKSYGMSCRVRAEAGDGLAAWTPPTIADDSPAPGEQVILDANELAEGHDFFALGAASVSADGNLLAYSTDVTGDERYTLRVKDLRTGELLDDEIAGIAAGATWVGSEWIFYQKVDEAWRPDSVWRHRVGTSTEDDVCVFHEPDEAYWVGVGTVRSEKYLIIESSSKITSEVWYLDASDPASEFTCVRPRESGVEYDIDHAVISGQDMWLITHNITGSNFALAMVPVGSFDSILDLTELVAHRDDVRVEGVDCFAGHIAFGYRRGGIGRVALAVLAQDEDGAGSAETGDAADPVPASAVNFVELEFDEELYSAGTTGNAEWDTPVLRYAYGSFTTPSQLWQIDIASGKRVLLKEQKIRGEFNRGDYVAKREWVSASDGAQIPVSIIHRADLDLDAPNPMLLYGYGSYESSMDPGFSIARLSLLDRGMIFVIAHVRGGGEMGRGWWENGRATTKKNTFTDFVAVADYLLDSGWTTRQQLAALGGSAGGMLMGVVANIAGDRFAGIQAVVPFVDCLTSMLMPELPLTVVEWDEWGDPYHDPEVYDYMASYAPYENISADVKYPKILAITSLNDTRVLYVEPAKWIAKLREVVGGEPGQFLLKTEMSAGHGGVSGRYERWRQTAFEYAWIVHTAGAVE</sequence>
<proteinExistence type="inferred from homology"/>
<dbReference type="InterPro" id="IPR001375">
    <property type="entry name" value="Peptidase_S9_cat"/>
</dbReference>
<evidence type="ECO:0000313" key="8">
    <source>
        <dbReference type="EMBL" id="WET43921.1"/>
    </source>
</evidence>
<dbReference type="GO" id="GO:0004252">
    <property type="term" value="F:serine-type endopeptidase activity"/>
    <property type="evidence" value="ECO:0007669"/>
    <property type="project" value="InterPro"/>
</dbReference>
<dbReference type="PANTHER" id="PTHR11757">
    <property type="entry name" value="PROTEASE FAMILY S9A OLIGOPEPTIDASE"/>
    <property type="match status" value="1"/>
</dbReference>
<dbReference type="PRINTS" id="PR00862">
    <property type="entry name" value="PROLIGOPTASE"/>
</dbReference>
<dbReference type="AlphaFoldDB" id="A0AB38XV40"/>
<keyword evidence="4" id="KW-0720">Serine protease</keyword>
<dbReference type="Proteomes" id="UP001220238">
    <property type="component" value="Chromosome"/>
</dbReference>